<organism evidence="14 15">
    <name type="scientific">Rhizorhapis suberifaciens</name>
    <name type="common">corky root of lettuce</name>
    <dbReference type="NCBI Taxonomy" id="13656"/>
    <lineage>
        <taxon>Bacteria</taxon>
        <taxon>Pseudomonadati</taxon>
        <taxon>Pseudomonadota</taxon>
        <taxon>Alphaproteobacteria</taxon>
        <taxon>Sphingomonadales</taxon>
        <taxon>Sphingomonadaceae</taxon>
        <taxon>Rhizorhapis</taxon>
    </lineage>
</organism>
<keyword evidence="5 10" id="KW-0819">tRNA processing</keyword>
<comment type="subunit">
    <text evidence="10">Monomer.</text>
</comment>
<protein>
    <recommendedName>
        <fullName evidence="10">tRNA dimethylallyltransferase</fullName>
        <ecNumber evidence="10">2.5.1.75</ecNumber>
    </recommendedName>
    <alternativeName>
        <fullName evidence="10">Dimethylallyl diphosphate:tRNA dimethylallyltransferase</fullName>
        <shortName evidence="10">DMAPP:tRNA dimethylallyltransferase</shortName>
        <shortName evidence="10">DMATase</shortName>
    </alternativeName>
    <alternativeName>
        <fullName evidence="10">Isopentenyl-diphosphate:tRNA isopentenyltransferase</fullName>
        <shortName evidence="10">IPP transferase</shortName>
        <shortName evidence="10">IPPT</shortName>
        <shortName evidence="10">IPTase</shortName>
    </alternativeName>
</protein>
<dbReference type="InterPro" id="IPR018022">
    <property type="entry name" value="IPT"/>
</dbReference>
<dbReference type="SUPFAM" id="SSF52540">
    <property type="entry name" value="P-loop containing nucleoside triphosphate hydrolases"/>
    <property type="match status" value="1"/>
</dbReference>
<evidence type="ECO:0000313" key="15">
    <source>
        <dbReference type="Proteomes" id="UP000575068"/>
    </source>
</evidence>
<keyword evidence="6 10" id="KW-0547">Nucleotide-binding</keyword>
<keyword evidence="15" id="KW-1185">Reference proteome</keyword>
<dbReference type="GO" id="GO:0052381">
    <property type="term" value="F:tRNA dimethylallyltransferase activity"/>
    <property type="evidence" value="ECO:0007669"/>
    <property type="project" value="UniProtKB-UniRule"/>
</dbReference>
<evidence type="ECO:0000256" key="5">
    <source>
        <dbReference type="ARBA" id="ARBA00022694"/>
    </source>
</evidence>
<gene>
    <name evidence="10" type="primary">miaA</name>
    <name evidence="14" type="ORF">HNQ99_002238</name>
</gene>
<name>A0A840HWG6_9SPHN</name>
<feature type="site" description="Interaction with substrate tRNA" evidence="10">
    <location>
        <position position="138"/>
    </location>
</feature>
<dbReference type="RefSeq" id="WP_184475707.1">
    <property type="nucleotide sequence ID" value="NZ_JACHOV010000008.1"/>
</dbReference>
<comment type="caution">
    <text evidence="14">The sequence shown here is derived from an EMBL/GenBank/DDBJ whole genome shotgun (WGS) entry which is preliminary data.</text>
</comment>
<dbReference type="InterPro" id="IPR027417">
    <property type="entry name" value="P-loop_NTPase"/>
</dbReference>
<evidence type="ECO:0000256" key="3">
    <source>
        <dbReference type="ARBA" id="ARBA00005842"/>
    </source>
</evidence>
<dbReference type="AlphaFoldDB" id="A0A840HWG6"/>
<comment type="cofactor">
    <cofactor evidence="1 10">
        <name>Mg(2+)</name>
        <dbReference type="ChEBI" id="CHEBI:18420"/>
    </cofactor>
</comment>
<evidence type="ECO:0000256" key="11">
    <source>
        <dbReference type="RuleBase" id="RU003783"/>
    </source>
</evidence>
<reference evidence="14 15" key="1">
    <citation type="submission" date="2020-08" db="EMBL/GenBank/DDBJ databases">
        <title>Genomic Encyclopedia of Type Strains, Phase IV (KMG-IV): sequencing the most valuable type-strain genomes for metagenomic binning, comparative biology and taxonomic classification.</title>
        <authorList>
            <person name="Goeker M."/>
        </authorList>
    </citation>
    <scope>NUCLEOTIDE SEQUENCE [LARGE SCALE GENOMIC DNA]</scope>
    <source>
        <strain evidence="14 15">DSM 7465</strain>
    </source>
</reference>
<proteinExistence type="inferred from homology"/>
<dbReference type="PANTHER" id="PTHR11088">
    <property type="entry name" value="TRNA DIMETHYLALLYLTRANSFERASE"/>
    <property type="match status" value="1"/>
</dbReference>
<accession>A0A840HWG6</accession>
<dbReference type="Gene3D" id="1.10.20.140">
    <property type="match status" value="1"/>
</dbReference>
<feature type="site" description="Interaction with substrate tRNA" evidence="10">
    <location>
        <position position="116"/>
    </location>
</feature>
<evidence type="ECO:0000256" key="12">
    <source>
        <dbReference type="RuleBase" id="RU003784"/>
    </source>
</evidence>
<keyword evidence="7 10" id="KW-0067">ATP-binding</keyword>
<dbReference type="Gene3D" id="3.40.50.300">
    <property type="entry name" value="P-loop containing nucleotide triphosphate hydrolases"/>
    <property type="match status" value="1"/>
</dbReference>
<dbReference type="GO" id="GO:0005524">
    <property type="term" value="F:ATP binding"/>
    <property type="evidence" value="ECO:0007669"/>
    <property type="project" value="UniProtKB-UniRule"/>
</dbReference>
<dbReference type="EMBL" id="JACHOV010000008">
    <property type="protein sequence ID" value="MBB4641920.1"/>
    <property type="molecule type" value="Genomic_DNA"/>
</dbReference>
<evidence type="ECO:0000256" key="8">
    <source>
        <dbReference type="ARBA" id="ARBA00022842"/>
    </source>
</evidence>
<dbReference type="Proteomes" id="UP000575068">
    <property type="component" value="Unassembled WGS sequence"/>
</dbReference>
<dbReference type="NCBIfam" id="TIGR00174">
    <property type="entry name" value="miaA"/>
    <property type="match status" value="1"/>
</dbReference>
<evidence type="ECO:0000256" key="13">
    <source>
        <dbReference type="RuleBase" id="RU003785"/>
    </source>
</evidence>
<dbReference type="HAMAP" id="MF_00185">
    <property type="entry name" value="IPP_trans"/>
    <property type="match status" value="1"/>
</dbReference>
<feature type="binding site" evidence="10">
    <location>
        <begin position="27"/>
        <end position="32"/>
    </location>
    <ligand>
        <name>substrate</name>
    </ligand>
</feature>
<keyword evidence="8 10" id="KW-0460">Magnesium</keyword>
<evidence type="ECO:0000256" key="1">
    <source>
        <dbReference type="ARBA" id="ARBA00001946"/>
    </source>
</evidence>
<dbReference type="EC" id="2.5.1.75" evidence="10"/>
<evidence type="ECO:0000256" key="4">
    <source>
        <dbReference type="ARBA" id="ARBA00022679"/>
    </source>
</evidence>
<evidence type="ECO:0000256" key="7">
    <source>
        <dbReference type="ARBA" id="ARBA00022840"/>
    </source>
</evidence>
<comment type="catalytic activity">
    <reaction evidence="9 10 11">
        <text>adenosine(37) in tRNA + dimethylallyl diphosphate = N(6)-dimethylallyladenosine(37) in tRNA + diphosphate</text>
        <dbReference type="Rhea" id="RHEA:26482"/>
        <dbReference type="Rhea" id="RHEA-COMP:10162"/>
        <dbReference type="Rhea" id="RHEA-COMP:10375"/>
        <dbReference type="ChEBI" id="CHEBI:33019"/>
        <dbReference type="ChEBI" id="CHEBI:57623"/>
        <dbReference type="ChEBI" id="CHEBI:74411"/>
        <dbReference type="ChEBI" id="CHEBI:74415"/>
        <dbReference type="EC" id="2.5.1.75"/>
    </reaction>
</comment>
<comment type="function">
    <text evidence="2 10 12">Catalyzes the transfer of a dimethylallyl group onto the adenine at position 37 in tRNAs that read codons beginning with uridine, leading to the formation of N6-(dimethylallyl)adenosine (i(6)A).</text>
</comment>
<evidence type="ECO:0000256" key="2">
    <source>
        <dbReference type="ARBA" id="ARBA00003213"/>
    </source>
</evidence>
<comment type="similarity">
    <text evidence="3 10 13">Belongs to the IPP transferase family.</text>
</comment>
<evidence type="ECO:0000256" key="9">
    <source>
        <dbReference type="ARBA" id="ARBA00049563"/>
    </source>
</evidence>
<comment type="caution">
    <text evidence="10">Lacks conserved residue(s) required for the propagation of feature annotation.</text>
</comment>
<sequence>MTISQFPSGQNHGPDGRPAVALIAGPTASGKSALALALAGRQDAVIINADASQVYADLTVLSARPSAEEMASAQHRLYGYIDGSEACTAARWAEDAKREIAVAHEQGKLPVLVGGTGLYIRTLLDGIAPVPEIDPSIRAEVRSLAAGQGYSALQEEDPQSAARLAPGDTNRIARALEVIRSTGRTLGWWHRHMEGGIAESIALRPILLLPPRNWLLDRCDRRFELMLEQGAVEEVQQLLARELAPDLPVMRAIGVREIAAWLGNQMGREQMIERGQIATRQYAKRQYTWFSHQPPSTWPRRDTAIDDKIMPYIVRKLQH</sequence>
<evidence type="ECO:0000256" key="10">
    <source>
        <dbReference type="HAMAP-Rule" id="MF_00185"/>
    </source>
</evidence>
<evidence type="ECO:0000256" key="6">
    <source>
        <dbReference type="ARBA" id="ARBA00022741"/>
    </source>
</evidence>
<dbReference type="GO" id="GO:0006400">
    <property type="term" value="P:tRNA modification"/>
    <property type="evidence" value="ECO:0007669"/>
    <property type="project" value="TreeGrafter"/>
</dbReference>
<dbReference type="Pfam" id="PF01715">
    <property type="entry name" value="IPPT"/>
    <property type="match status" value="1"/>
</dbReference>
<evidence type="ECO:0000313" key="14">
    <source>
        <dbReference type="EMBL" id="MBB4641920.1"/>
    </source>
</evidence>
<dbReference type="InterPro" id="IPR039657">
    <property type="entry name" value="Dimethylallyltransferase"/>
</dbReference>
<dbReference type="PANTHER" id="PTHR11088:SF60">
    <property type="entry name" value="TRNA DIMETHYLALLYLTRANSFERASE"/>
    <property type="match status" value="1"/>
</dbReference>
<feature type="binding site" evidence="10">
    <location>
        <begin position="25"/>
        <end position="32"/>
    </location>
    <ligand>
        <name>ATP</name>
        <dbReference type="ChEBI" id="CHEBI:30616"/>
    </ligand>
</feature>
<keyword evidence="4 10" id="KW-0808">Transferase</keyword>